<keyword evidence="5" id="KW-0830">Ubiquinone</keyword>
<dbReference type="PANTHER" id="PTHR43373:SF1">
    <property type="entry name" value="NA(+)_H(+) ANTIPORTER SUBUNIT A"/>
    <property type="match status" value="1"/>
</dbReference>
<dbReference type="STRING" id="652103.Rpdx1_3205"/>
<dbReference type="PANTHER" id="PTHR43373">
    <property type="entry name" value="NA(+)/H(+) ANTIPORTER SUBUNIT"/>
    <property type="match status" value="1"/>
</dbReference>
<comment type="subcellular location">
    <subcellularLocation>
        <location evidence="1">Endomembrane system</location>
        <topology evidence="1">Multi-pass membrane protein</topology>
    </subcellularLocation>
    <subcellularLocation>
        <location evidence="2">Membrane</location>
        <topology evidence="2">Multi-pass membrane protein</topology>
    </subcellularLocation>
</comment>
<evidence type="ECO:0000313" key="5">
    <source>
        <dbReference type="EMBL" id="ADU44784.1"/>
    </source>
</evidence>
<feature type="transmembrane region" description="Helical" evidence="3">
    <location>
        <begin position="40"/>
        <end position="64"/>
    </location>
</feature>
<protein>
    <submittedName>
        <fullName evidence="5">NADH/Ubiquinone/plastoquinone (Complex I)</fullName>
    </submittedName>
</protein>
<evidence type="ECO:0000256" key="2">
    <source>
        <dbReference type="RuleBase" id="RU000320"/>
    </source>
</evidence>
<feature type="transmembrane region" description="Helical" evidence="3">
    <location>
        <begin position="146"/>
        <end position="164"/>
    </location>
</feature>
<accession>E6VNQ6</accession>
<name>E6VNQ6_RHOPX</name>
<feature type="transmembrane region" description="Helical" evidence="3">
    <location>
        <begin position="217"/>
        <end position="240"/>
    </location>
</feature>
<evidence type="ECO:0000313" key="6">
    <source>
        <dbReference type="Proteomes" id="UP000001402"/>
    </source>
</evidence>
<feature type="transmembrane region" description="Helical" evidence="3">
    <location>
        <begin position="12"/>
        <end position="33"/>
    </location>
</feature>
<feature type="transmembrane region" description="Helical" evidence="3">
    <location>
        <begin position="343"/>
        <end position="366"/>
    </location>
</feature>
<proteinExistence type="predicted"/>
<dbReference type="PRINTS" id="PR01437">
    <property type="entry name" value="NUOXDRDTASE4"/>
</dbReference>
<feature type="transmembrane region" description="Helical" evidence="3">
    <location>
        <begin position="176"/>
        <end position="197"/>
    </location>
</feature>
<dbReference type="GO" id="GO:0042773">
    <property type="term" value="P:ATP synthesis coupled electron transport"/>
    <property type="evidence" value="ECO:0007669"/>
    <property type="project" value="InterPro"/>
</dbReference>
<feature type="transmembrane region" description="Helical" evidence="3">
    <location>
        <begin position="84"/>
        <end position="108"/>
    </location>
</feature>
<evidence type="ECO:0000256" key="3">
    <source>
        <dbReference type="SAM" id="Phobius"/>
    </source>
</evidence>
<dbReference type="Pfam" id="PF00361">
    <property type="entry name" value="Proton_antipo_M"/>
    <property type="match status" value="1"/>
</dbReference>
<dbReference type="KEGG" id="rpx:Rpdx1_3205"/>
<dbReference type="GO" id="GO:0008137">
    <property type="term" value="F:NADH dehydrogenase (ubiquinone) activity"/>
    <property type="evidence" value="ECO:0007669"/>
    <property type="project" value="InterPro"/>
</dbReference>
<keyword evidence="2 3" id="KW-0812">Transmembrane</keyword>
<feature type="transmembrane region" description="Helical" evidence="3">
    <location>
        <begin position="310"/>
        <end position="331"/>
    </location>
</feature>
<keyword evidence="3" id="KW-1133">Transmembrane helix</keyword>
<keyword evidence="3" id="KW-0472">Membrane</keyword>
<evidence type="ECO:0000256" key="1">
    <source>
        <dbReference type="ARBA" id="ARBA00004127"/>
    </source>
</evidence>
<feature type="transmembrane region" description="Helical" evidence="3">
    <location>
        <begin position="425"/>
        <end position="444"/>
    </location>
</feature>
<organism evidence="5 6">
    <name type="scientific">Rhodopseudomonas palustris (strain DX-1)</name>
    <dbReference type="NCBI Taxonomy" id="652103"/>
    <lineage>
        <taxon>Bacteria</taxon>
        <taxon>Pseudomonadati</taxon>
        <taxon>Pseudomonadota</taxon>
        <taxon>Alphaproteobacteria</taxon>
        <taxon>Hyphomicrobiales</taxon>
        <taxon>Nitrobacteraceae</taxon>
        <taxon>Rhodopseudomonas</taxon>
    </lineage>
</organism>
<dbReference type="InterPro" id="IPR001750">
    <property type="entry name" value="ND/Mrp_TM"/>
</dbReference>
<dbReference type="Proteomes" id="UP000001402">
    <property type="component" value="Chromosome"/>
</dbReference>
<sequence>MPATLADLGMPLVPWAAVSVVLPLTAALVAALLGRHAHHLAVPMALAGIAVAALAILDVVRHGVIETAIGGWTPPLGIALRLDGLGSAFLAVIALVGAGVTLFARAGFGPDAEGRETRRGYAFWPLVFCTTGGLAAIAVAGDLFNLYVGLELLTVTAVALVALDGKPAALAAAMRYLLFALLGSLLYLLGAAILYVAHGTLDIRLLSRSADPETATLAAVVLMTAGLMAKAALFPLHGWLPPAHGSAPAPASALLSALVVKAPFIIMLRLWFEVAPEIATSVVAQGLGALGAAGILVGSLLALRQHRLKLVIAYSTVAQLGYLMLVFPLAGGSGEQQPWSAGAWTGVVFHALSHALAKGAMFLAAGAMAEAIGDDRMDRLDGVGQHLPIAAFAFGLAAVSLMGLPPSGGFTGKYLLLTSAFASGQWWWAVVMIGGGLLAAGYLFRPLSRLLAKREQPGALLAVTRWRQAIALGLAMLSVLLGLLSLGPYELLQIGRPGSAVEGLSS</sequence>
<dbReference type="HOGENOM" id="CLU_007100_9_5_5"/>
<dbReference type="InterPro" id="IPR003918">
    <property type="entry name" value="NADH_UbQ_OxRdtase"/>
</dbReference>
<feature type="domain" description="NADH:quinone oxidoreductase/Mrp antiporter transmembrane" evidence="4">
    <location>
        <begin position="140"/>
        <end position="434"/>
    </location>
</feature>
<dbReference type="GO" id="GO:0012505">
    <property type="term" value="C:endomembrane system"/>
    <property type="evidence" value="ECO:0007669"/>
    <property type="project" value="UniProtKB-SubCell"/>
</dbReference>
<gene>
    <name evidence="5" type="ordered locus">Rpdx1_3205</name>
</gene>
<dbReference type="InterPro" id="IPR050616">
    <property type="entry name" value="CPA3_Na-H_Antiporter_A"/>
</dbReference>
<evidence type="ECO:0000259" key="4">
    <source>
        <dbReference type="Pfam" id="PF00361"/>
    </source>
</evidence>
<dbReference type="EMBL" id="CP002418">
    <property type="protein sequence ID" value="ADU44784.1"/>
    <property type="molecule type" value="Genomic_DNA"/>
</dbReference>
<feature type="transmembrane region" description="Helical" evidence="3">
    <location>
        <begin position="278"/>
        <end position="303"/>
    </location>
</feature>
<reference evidence="5" key="1">
    <citation type="submission" date="2010-12" db="EMBL/GenBank/DDBJ databases">
        <title>Complete sequence of Rhodopseudomonas palustris DX-1.</title>
        <authorList>
            <consortium name="US DOE Joint Genome Institute"/>
            <person name="Lucas S."/>
            <person name="Copeland A."/>
            <person name="Lapidus A."/>
            <person name="Cheng J.-F."/>
            <person name="Goodwin L."/>
            <person name="Pitluck S."/>
            <person name="Misra M."/>
            <person name="Chertkov O."/>
            <person name="Detter J.C."/>
            <person name="Han C."/>
            <person name="Tapia R."/>
            <person name="Land M."/>
            <person name="Hauser L."/>
            <person name="Kyrpides N."/>
            <person name="Ivanova N."/>
            <person name="Ovchinnikova G."/>
            <person name="Logan B."/>
            <person name="Oda Y."/>
            <person name="Harwood C."/>
            <person name="Woyke T."/>
        </authorList>
    </citation>
    <scope>NUCLEOTIDE SEQUENCE [LARGE SCALE GENOMIC DNA]</scope>
    <source>
        <strain evidence="5">DX-1</strain>
    </source>
</reference>
<feature type="transmembrane region" description="Helical" evidence="3">
    <location>
        <begin position="469"/>
        <end position="489"/>
    </location>
</feature>
<dbReference type="eggNOG" id="COG0651">
    <property type="taxonomic scope" value="Bacteria"/>
</dbReference>
<feature type="transmembrane region" description="Helical" evidence="3">
    <location>
        <begin position="387"/>
        <end position="405"/>
    </location>
</feature>
<feature type="transmembrane region" description="Helical" evidence="3">
    <location>
        <begin position="252"/>
        <end position="272"/>
    </location>
</feature>
<dbReference type="AlphaFoldDB" id="E6VNQ6"/>
<feature type="transmembrane region" description="Helical" evidence="3">
    <location>
        <begin position="120"/>
        <end position="140"/>
    </location>
</feature>
<dbReference type="GO" id="GO:0016020">
    <property type="term" value="C:membrane"/>
    <property type="evidence" value="ECO:0007669"/>
    <property type="project" value="UniProtKB-SubCell"/>
</dbReference>